<dbReference type="Pfam" id="PF05175">
    <property type="entry name" value="MTS"/>
    <property type="match status" value="1"/>
</dbReference>
<dbReference type="AlphaFoldDB" id="A0A7C4NLG6"/>
<dbReference type="InterPro" id="IPR046977">
    <property type="entry name" value="RsmC/RlmG"/>
</dbReference>
<dbReference type="SUPFAM" id="SSF53335">
    <property type="entry name" value="S-adenosyl-L-methionine-dependent methyltransferases"/>
    <property type="match status" value="1"/>
</dbReference>
<dbReference type="EMBL" id="DTBE01000046">
    <property type="protein sequence ID" value="HGQ59390.1"/>
    <property type="molecule type" value="Genomic_DNA"/>
</dbReference>
<dbReference type="CDD" id="cd02440">
    <property type="entry name" value="AdoMet_MTases"/>
    <property type="match status" value="1"/>
</dbReference>
<dbReference type="InterPro" id="IPR029063">
    <property type="entry name" value="SAM-dependent_MTases_sf"/>
</dbReference>
<keyword evidence="1 5" id="KW-0489">Methyltransferase</keyword>
<dbReference type="GO" id="GO:0032259">
    <property type="term" value="P:methylation"/>
    <property type="evidence" value="ECO:0007669"/>
    <property type="project" value="UniProtKB-KW"/>
</dbReference>
<comment type="caution">
    <text evidence="5">The sequence shown here is derived from an EMBL/GenBank/DDBJ whole genome shotgun (WGS) entry which is preliminary data.</text>
</comment>
<dbReference type="Gene3D" id="3.40.50.150">
    <property type="entry name" value="Vaccinia Virus protein VP39"/>
    <property type="match status" value="1"/>
</dbReference>
<name>A0A7C4NLG6_STAMA</name>
<evidence type="ECO:0000256" key="1">
    <source>
        <dbReference type="ARBA" id="ARBA00022603"/>
    </source>
</evidence>
<gene>
    <name evidence="4" type="ORF">ENU09_01515</name>
    <name evidence="5" type="ORF">ENU20_01855</name>
</gene>
<evidence type="ECO:0000313" key="5">
    <source>
        <dbReference type="EMBL" id="HGQ73805.1"/>
    </source>
</evidence>
<dbReference type="EMBL" id="DTBP01000014">
    <property type="protein sequence ID" value="HGQ73805.1"/>
    <property type="molecule type" value="Genomic_DNA"/>
</dbReference>
<protein>
    <submittedName>
        <fullName evidence="5">Class I SAM-dependent methyltransferase</fullName>
    </submittedName>
</protein>
<proteinExistence type="predicted"/>
<dbReference type="PANTHER" id="PTHR47816">
    <property type="entry name" value="RIBOSOMAL RNA SMALL SUBUNIT METHYLTRANSFERASE C"/>
    <property type="match status" value="1"/>
</dbReference>
<sequence length="193" mass="21522">MNHYFKPGSYGRKRLVSLYIRGVSLEFITYTSLFSGSEVDLGSKLLLEYISIPVDGVVLDIGCGYGVIGIAIAKLNPRLKIYMVDINPLAVKIAKYNAKLNGVENRVIVLKGDSYEPVENMFFDAIYSNPPLSAGKNVVEKIVIEARNHLKPNGFAQFVLARGGEYIIDKARKNYSYVEHVSRKGYILITVKP</sequence>
<evidence type="ECO:0000313" key="4">
    <source>
        <dbReference type="EMBL" id="HGQ59390.1"/>
    </source>
</evidence>
<organism evidence="5">
    <name type="scientific">Staphylothermus marinus</name>
    <dbReference type="NCBI Taxonomy" id="2280"/>
    <lineage>
        <taxon>Archaea</taxon>
        <taxon>Thermoproteota</taxon>
        <taxon>Thermoprotei</taxon>
        <taxon>Desulfurococcales</taxon>
        <taxon>Desulfurococcaceae</taxon>
        <taxon>Staphylothermus</taxon>
    </lineage>
</organism>
<dbReference type="PANTHER" id="PTHR47816:SF4">
    <property type="entry name" value="RIBOSOMAL RNA SMALL SUBUNIT METHYLTRANSFERASE C"/>
    <property type="match status" value="1"/>
</dbReference>
<dbReference type="InterPro" id="IPR007848">
    <property type="entry name" value="Small_mtfrase_dom"/>
</dbReference>
<accession>A0A7C4NLG6</accession>
<evidence type="ECO:0000256" key="2">
    <source>
        <dbReference type="ARBA" id="ARBA00022679"/>
    </source>
</evidence>
<evidence type="ECO:0000259" key="3">
    <source>
        <dbReference type="Pfam" id="PF05175"/>
    </source>
</evidence>
<keyword evidence="2 5" id="KW-0808">Transferase</keyword>
<feature type="domain" description="Methyltransferase small" evidence="3">
    <location>
        <begin position="25"/>
        <end position="166"/>
    </location>
</feature>
<dbReference type="GO" id="GO:0008757">
    <property type="term" value="F:S-adenosylmethionine-dependent methyltransferase activity"/>
    <property type="evidence" value="ECO:0007669"/>
    <property type="project" value="InterPro"/>
</dbReference>
<reference evidence="5" key="1">
    <citation type="journal article" date="2020" name="mSystems">
        <title>Genome- and Community-Level Interaction Insights into Carbon Utilization and Element Cycling Functions of Hydrothermarchaeota in Hydrothermal Sediment.</title>
        <authorList>
            <person name="Zhou Z."/>
            <person name="Liu Y."/>
            <person name="Xu W."/>
            <person name="Pan J."/>
            <person name="Luo Z.H."/>
            <person name="Li M."/>
        </authorList>
    </citation>
    <scope>NUCLEOTIDE SEQUENCE [LARGE SCALE GENOMIC DNA]</scope>
    <source>
        <strain evidence="4">SpSt-638</strain>
        <strain evidence="5">SpSt-648</strain>
    </source>
</reference>